<evidence type="ECO:0000313" key="2">
    <source>
        <dbReference type="EMBL" id="KAJ8359080.1"/>
    </source>
</evidence>
<sequence>MHHAEEKIQDGYKGVDLPHRVPVAAEALPSANVRPAVAPQQPGVEHTYHLPESTVGQAKVKRRAPTAAAVTAPPAALGSYHSPPSHWPHLPPQPAAPKTRTRTGESNNCRKCGEHRTAATGHSQYKGHVFCPSFETLTKQQWLANKREEDKKK</sequence>
<evidence type="ECO:0000313" key="3">
    <source>
        <dbReference type="Proteomes" id="UP001152622"/>
    </source>
</evidence>
<dbReference type="AlphaFoldDB" id="A0A9Q1FHL3"/>
<dbReference type="EMBL" id="JAINUF010000005">
    <property type="protein sequence ID" value="KAJ8359080.1"/>
    <property type="molecule type" value="Genomic_DNA"/>
</dbReference>
<dbReference type="Proteomes" id="UP001152622">
    <property type="component" value="Chromosome 5"/>
</dbReference>
<feature type="compositionally biased region" description="Pro residues" evidence="1">
    <location>
        <begin position="85"/>
        <end position="95"/>
    </location>
</feature>
<feature type="region of interest" description="Disordered" evidence="1">
    <location>
        <begin position="50"/>
        <end position="108"/>
    </location>
</feature>
<keyword evidence="3" id="KW-1185">Reference proteome</keyword>
<evidence type="ECO:0000256" key="1">
    <source>
        <dbReference type="SAM" id="MobiDB-lite"/>
    </source>
</evidence>
<comment type="caution">
    <text evidence="2">The sequence shown here is derived from an EMBL/GenBank/DDBJ whole genome shotgun (WGS) entry which is preliminary data.</text>
</comment>
<protein>
    <submittedName>
        <fullName evidence="2">Uncharacterized protein</fullName>
    </submittedName>
</protein>
<organism evidence="2 3">
    <name type="scientific">Synaphobranchus kaupii</name>
    <name type="common">Kaup's arrowtooth eel</name>
    <dbReference type="NCBI Taxonomy" id="118154"/>
    <lineage>
        <taxon>Eukaryota</taxon>
        <taxon>Metazoa</taxon>
        <taxon>Chordata</taxon>
        <taxon>Craniata</taxon>
        <taxon>Vertebrata</taxon>
        <taxon>Euteleostomi</taxon>
        <taxon>Actinopterygii</taxon>
        <taxon>Neopterygii</taxon>
        <taxon>Teleostei</taxon>
        <taxon>Anguilliformes</taxon>
        <taxon>Synaphobranchidae</taxon>
        <taxon>Synaphobranchus</taxon>
    </lineage>
</organism>
<reference evidence="2" key="1">
    <citation type="journal article" date="2023" name="Science">
        <title>Genome structures resolve the early diversification of teleost fishes.</title>
        <authorList>
            <person name="Parey E."/>
            <person name="Louis A."/>
            <person name="Montfort J."/>
            <person name="Bouchez O."/>
            <person name="Roques C."/>
            <person name="Iampietro C."/>
            <person name="Lluch J."/>
            <person name="Castinel A."/>
            <person name="Donnadieu C."/>
            <person name="Desvignes T."/>
            <person name="Floi Bucao C."/>
            <person name="Jouanno E."/>
            <person name="Wen M."/>
            <person name="Mejri S."/>
            <person name="Dirks R."/>
            <person name="Jansen H."/>
            <person name="Henkel C."/>
            <person name="Chen W.J."/>
            <person name="Zahm M."/>
            <person name="Cabau C."/>
            <person name="Klopp C."/>
            <person name="Thompson A.W."/>
            <person name="Robinson-Rechavi M."/>
            <person name="Braasch I."/>
            <person name="Lecointre G."/>
            <person name="Bobe J."/>
            <person name="Postlethwait J.H."/>
            <person name="Berthelot C."/>
            <person name="Roest Crollius H."/>
            <person name="Guiguen Y."/>
        </authorList>
    </citation>
    <scope>NUCLEOTIDE SEQUENCE</scope>
    <source>
        <strain evidence="2">WJC10195</strain>
    </source>
</reference>
<feature type="compositionally biased region" description="Low complexity" evidence="1">
    <location>
        <begin position="65"/>
        <end position="84"/>
    </location>
</feature>
<dbReference type="OrthoDB" id="10592012at2759"/>
<gene>
    <name evidence="2" type="ORF">SKAU_G00156050</name>
</gene>
<proteinExistence type="predicted"/>
<accession>A0A9Q1FHL3</accession>
<name>A0A9Q1FHL3_SYNKA</name>